<evidence type="ECO:0000259" key="4">
    <source>
        <dbReference type="PROSITE" id="PS51203"/>
    </source>
</evidence>
<evidence type="ECO:0000256" key="1">
    <source>
        <dbReference type="PROSITE-ProRule" id="PRU00285"/>
    </source>
</evidence>
<dbReference type="CDD" id="cd06464">
    <property type="entry name" value="ACD_sHsps-like"/>
    <property type="match status" value="1"/>
</dbReference>
<feature type="domain" description="CS" evidence="4">
    <location>
        <begin position="38"/>
        <end position="142"/>
    </location>
</feature>
<evidence type="ECO:0000313" key="6">
    <source>
        <dbReference type="Proteomes" id="UP000055060"/>
    </source>
</evidence>
<dbReference type="Proteomes" id="UP000055060">
    <property type="component" value="Unassembled WGS sequence"/>
</dbReference>
<name>A0A0S7BLH9_9CHLR</name>
<gene>
    <name evidence="5" type="ORF">LARV_02386</name>
</gene>
<dbReference type="Pfam" id="PF00011">
    <property type="entry name" value="HSP20"/>
    <property type="match status" value="1"/>
</dbReference>
<feature type="domain" description="SHSP" evidence="3">
    <location>
        <begin position="34"/>
        <end position="146"/>
    </location>
</feature>
<dbReference type="InterPro" id="IPR007052">
    <property type="entry name" value="CS_dom"/>
</dbReference>
<dbReference type="EMBL" id="DF967972">
    <property type="protein sequence ID" value="GAP14613.1"/>
    <property type="molecule type" value="Genomic_DNA"/>
</dbReference>
<keyword evidence="6" id="KW-1185">Reference proteome</keyword>
<dbReference type="PROSITE" id="PS51203">
    <property type="entry name" value="CS"/>
    <property type="match status" value="1"/>
</dbReference>
<reference evidence="5" key="1">
    <citation type="submission" date="2015-07" db="EMBL/GenBank/DDBJ databases">
        <title>Draft Genome Sequences of Anaerolinea thermolimosa IMO-1, Bellilinea caldifistulae GOMI-1, Leptolinea tardivitalis YMTK-2, Levilinea saccharolytica KIBI-1,Longilinea arvoryzae KOME-1, Previously Described as Members of the Anaerolineaceae (Chloroflexi).</title>
        <authorList>
            <person name="Sekiguchi Y."/>
            <person name="Ohashi A."/>
            <person name="Matsuura N."/>
            <person name="Tourlousse M.D."/>
        </authorList>
    </citation>
    <scope>NUCLEOTIDE SEQUENCE [LARGE SCALE GENOMIC DNA]</scope>
    <source>
        <strain evidence="5">KOME-1</strain>
    </source>
</reference>
<accession>A0A0S7BLH9</accession>
<organism evidence="5">
    <name type="scientific">Longilinea arvoryzae</name>
    <dbReference type="NCBI Taxonomy" id="360412"/>
    <lineage>
        <taxon>Bacteria</taxon>
        <taxon>Bacillati</taxon>
        <taxon>Chloroflexota</taxon>
        <taxon>Anaerolineae</taxon>
        <taxon>Anaerolineales</taxon>
        <taxon>Anaerolineaceae</taxon>
        <taxon>Longilinea</taxon>
    </lineage>
</organism>
<dbReference type="AlphaFoldDB" id="A0A0S7BLH9"/>
<dbReference type="InterPro" id="IPR002068">
    <property type="entry name" value="A-crystallin/Hsp20_dom"/>
</dbReference>
<dbReference type="InterPro" id="IPR008978">
    <property type="entry name" value="HSP20-like_chaperone"/>
</dbReference>
<dbReference type="STRING" id="360412.LARV_02386"/>
<dbReference type="PROSITE" id="PS01031">
    <property type="entry name" value="SHSP"/>
    <property type="match status" value="1"/>
</dbReference>
<dbReference type="SUPFAM" id="SSF49764">
    <property type="entry name" value="HSP20-like chaperones"/>
    <property type="match status" value="1"/>
</dbReference>
<proteinExistence type="inferred from homology"/>
<evidence type="ECO:0000313" key="5">
    <source>
        <dbReference type="EMBL" id="GAP14613.1"/>
    </source>
</evidence>
<dbReference type="PANTHER" id="PTHR11527">
    <property type="entry name" value="HEAT-SHOCK PROTEIN 20 FAMILY MEMBER"/>
    <property type="match status" value="1"/>
</dbReference>
<evidence type="ECO:0000259" key="3">
    <source>
        <dbReference type="PROSITE" id="PS01031"/>
    </source>
</evidence>
<protein>
    <submittedName>
        <fullName evidence="5">Heat shock protein Hsp20</fullName>
    </submittedName>
</protein>
<dbReference type="RefSeq" id="WP_075073856.1">
    <property type="nucleotide sequence ID" value="NZ_DF967972.1"/>
</dbReference>
<evidence type="ECO:0000256" key="2">
    <source>
        <dbReference type="RuleBase" id="RU003616"/>
    </source>
</evidence>
<dbReference type="OrthoDB" id="9811615at2"/>
<sequence>MSNIVRWDPFREMMSLRQMMNRVFDESFDRQLGRTEDWSIPSIDMYQTEKDVIVKAVMPGMKPEDIQISVTGDVLTLRGEVKKEQEIKEANYHLQERHFGSFSRSIPLPVSVVTDQAHAEFENGILTLTLPKSEVDRPKTITVKVK</sequence>
<dbReference type="InterPro" id="IPR031107">
    <property type="entry name" value="Small_HSP"/>
</dbReference>
<keyword evidence="5" id="KW-0346">Stress response</keyword>
<dbReference type="Gene3D" id="2.60.40.790">
    <property type="match status" value="1"/>
</dbReference>
<comment type="similarity">
    <text evidence="1 2">Belongs to the small heat shock protein (HSP20) family.</text>
</comment>